<dbReference type="Pfam" id="PF05721">
    <property type="entry name" value="PhyH"/>
    <property type="match status" value="1"/>
</dbReference>
<dbReference type="OrthoDB" id="9798771at2"/>
<reference evidence="1 2" key="1">
    <citation type="submission" date="2019-03" db="EMBL/GenBank/DDBJ databases">
        <title>Genomic Encyclopedia of Type Strains, Phase III (KMG-III): the genomes of soil and plant-associated and newly described type strains.</title>
        <authorList>
            <person name="Whitman W."/>
        </authorList>
    </citation>
    <scope>NUCLEOTIDE SEQUENCE [LARGE SCALE GENOMIC DNA]</scope>
    <source>
        <strain evidence="1 2">VKM Ac-2575</strain>
    </source>
</reference>
<dbReference type="Proteomes" id="UP000295151">
    <property type="component" value="Unassembled WGS sequence"/>
</dbReference>
<dbReference type="RefSeq" id="WP_133984196.1">
    <property type="nucleotide sequence ID" value="NZ_SOCE01000002.1"/>
</dbReference>
<dbReference type="SUPFAM" id="SSF51197">
    <property type="entry name" value="Clavaminate synthase-like"/>
    <property type="match status" value="1"/>
</dbReference>
<dbReference type="EMBL" id="SOCE01000002">
    <property type="protein sequence ID" value="TDU84420.1"/>
    <property type="molecule type" value="Genomic_DNA"/>
</dbReference>
<sequence>MLSDSQLEEFTRDGIVRIPAAFSAEDANRMRNVLWRELGELYGMRRDNRSTWAPVRPTNLVASKKDSAANAILGPPLRSALDQLLGPAGWSEPPHQGQVLVTLPTDEPWSLPHRQWHTDVGFEIPQDELIGVKVWALLGDLEPGGGGTPQVAGSHRVIARYLTTTEERDFKAVRDQVLASHPWFRQLTRKDRAADLVSETDLDGIPVRVVELVGQAGDVYLTHPWVLHSIAPNARDTPRMMRSRMMWRNGWPR</sequence>
<evidence type="ECO:0000313" key="2">
    <source>
        <dbReference type="Proteomes" id="UP000295151"/>
    </source>
</evidence>
<protein>
    <submittedName>
        <fullName evidence="1">Phytanoyl-CoA dioxygenase PhyH</fullName>
    </submittedName>
</protein>
<evidence type="ECO:0000313" key="1">
    <source>
        <dbReference type="EMBL" id="TDU84420.1"/>
    </source>
</evidence>
<dbReference type="InterPro" id="IPR008775">
    <property type="entry name" value="Phytyl_CoA_dOase-like"/>
</dbReference>
<name>A0A4R7SYF4_9ACTN</name>
<keyword evidence="1" id="KW-0560">Oxidoreductase</keyword>
<accession>A0A4R7SYF4</accession>
<keyword evidence="2" id="KW-1185">Reference proteome</keyword>
<proteinExistence type="predicted"/>
<organism evidence="1 2">
    <name type="scientific">Kribbella voronezhensis</name>
    <dbReference type="NCBI Taxonomy" id="2512212"/>
    <lineage>
        <taxon>Bacteria</taxon>
        <taxon>Bacillati</taxon>
        <taxon>Actinomycetota</taxon>
        <taxon>Actinomycetes</taxon>
        <taxon>Propionibacteriales</taxon>
        <taxon>Kribbellaceae</taxon>
        <taxon>Kribbella</taxon>
    </lineage>
</organism>
<dbReference type="Gene3D" id="2.60.120.620">
    <property type="entry name" value="q2cbj1_9rhob like domain"/>
    <property type="match status" value="1"/>
</dbReference>
<dbReference type="AlphaFoldDB" id="A0A4R7SYF4"/>
<keyword evidence="1" id="KW-0223">Dioxygenase</keyword>
<dbReference type="GO" id="GO:0016706">
    <property type="term" value="F:2-oxoglutarate-dependent dioxygenase activity"/>
    <property type="evidence" value="ECO:0007669"/>
    <property type="project" value="UniProtKB-ARBA"/>
</dbReference>
<gene>
    <name evidence="1" type="ORF">EV138_6891</name>
</gene>
<comment type="caution">
    <text evidence="1">The sequence shown here is derived from an EMBL/GenBank/DDBJ whole genome shotgun (WGS) entry which is preliminary data.</text>
</comment>